<protein>
    <submittedName>
        <fullName evidence="3">Uncharacterized protein</fullName>
    </submittedName>
</protein>
<feature type="compositionally biased region" description="Polar residues" evidence="1">
    <location>
        <begin position="13"/>
        <end position="24"/>
    </location>
</feature>
<evidence type="ECO:0000313" key="3">
    <source>
        <dbReference type="EMBL" id="KKY19731.1"/>
    </source>
</evidence>
<gene>
    <name evidence="3" type="ORF">UCRPC4_g04432</name>
</gene>
<evidence type="ECO:0000313" key="4">
    <source>
        <dbReference type="Proteomes" id="UP000053317"/>
    </source>
</evidence>
<dbReference type="AlphaFoldDB" id="A0A0G2EBP8"/>
<feature type="compositionally biased region" description="Basic and acidic residues" evidence="1">
    <location>
        <begin position="74"/>
        <end position="87"/>
    </location>
</feature>
<accession>A0A0G2EBP8</accession>
<comment type="caution">
    <text evidence="3">The sequence shown here is derived from an EMBL/GenBank/DDBJ whole genome shotgun (WGS) entry which is preliminary data.</text>
</comment>
<feature type="compositionally biased region" description="Basic residues" evidence="1">
    <location>
        <begin position="42"/>
        <end position="58"/>
    </location>
</feature>
<feature type="transmembrane region" description="Helical" evidence="2">
    <location>
        <begin position="164"/>
        <end position="183"/>
    </location>
</feature>
<name>A0A0G2EBP8_PHACM</name>
<keyword evidence="2" id="KW-0472">Membrane</keyword>
<sequence length="237" mass="26478">MYSIHIGGDAPKSTRTASTQTTNMPPKKDTAAPTAVTPPKSNKVKKNKEHSNHSKPKNKGTDKDLSQTTLAAQKENHVTNEKEEHLKPIISGEKSQRSNSNSEAKEDTVTVSNEQKKKNPKKGKSEVVKEEPLGTKDDNEEKKSLGTKDSLSRYDVSRLMRHRLVFVGVLITMLLIWILVSGIQGVEELWKRVEALKVDAEKLSAGKWYTGKWTASKWSTSKWSGGKWNSGKRGLWK</sequence>
<keyword evidence="2" id="KW-1133">Transmembrane helix</keyword>
<evidence type="ECO:0000256" key="2">
    <source>
        <dbReference type="SAM" id="Phobius"/>
    </source>
</evidence>
<reference evidence="3 4" key="1">
    <citation type="submission" date="2015-05" db="EMBL/GenBank/DDBJ databases">
        <title>Distinctive expansion of gene families associated with plant cell wall degradation and secondary metabolism in the genomes of grapevine trunk pathogens.</title>
        <authorList>
            <person name="Lawrence D.P."/>
            <person name="Travadon R."/>
            <person name="Rolshausen P.E."/>
            <person name="Baumgartner K."/>
        </authorList>
    </citation>
    <scope>NUCLEOTIDE SEQUENCE [LARGE SCALE GENOMIC DNA]</scope>
    <source>
        <strain evidence="3">UCRPC4</strain>
    </source>
</reference>
<feature type="region of interest" description="Disordered" evidence="1">
    <location>
        <begin position="1"/>
        <end position="146"/>
    </location>
</feature>
<organism evidence="3 4">
    <name type="scientific">Phaeomoniella chlamydospora</name>
    <name type="common">Phaeoacremonium chlamydosporum</name>
    <dbReference type="NCBI Taxonomy" id="158046"/>
    <lineage>
        <taxon>Eukaryota</taxon>
        <taxon>Fungi</taxon>
        <taxon>Dikarya</taxon>
        <taxon>Ascomycota</taxon>
        <taxon>Pezizomycotina</taxon>
        <taxon>Eurotiomycetes</taxon>
        <taxon>Chaetothyriomycetidae</taxon>
        <taxon>Phaeomoniellales</taxon>
        <taxon>Phaeomoniellaceae</taxon>
        <taxon>Phaeomoniella</taxon>
    </lineage>
</organism>
<reference evidence="3 4" key="2">
    <citation type="submission" date="2015-05" db="EMBL/GenBank/DDBJ databases">
        <authorList>
            <person name="Morales-Cruz A."/>
            <person name="Amrine K.C."/>
            <person name="Cantu D."/>
        </authorList>
    </citation>
    <scope>NUCLEOTIDE SEQUENCE [LARGE SCALE GENOMIC DNA]</scope>
    <source>
        <strain evidence="3">UCRPC4</strain>
    </source>
</reference>
<dbReference type="EMBL" id="LCWF01000106">
    <property type="protein sequence ID" value="KKY19731.1"/>
    <property type="molecule type" value="Genomic_DNA"/>
</dbReference>
<keyword evidence="4" id="KW-1185">Reference proteome</keyword>
<keyword evidence="2" id="KW-0812">Transmembrane</keyword>
<dbReference type="Proteomes" id="UP000053317">
    <property type="component" value="Unassembled WGS sequence"/>
</dbReference>
<proteinExistence type="predicted"/>
<evidence type="ECO:0000256" key="1">
    <source>
        <dbReference type="SAM" id="MobiDB-lite"/>
    </source>
</evidence>
<feature type="compositionally biased region" description="Basic and acidic residues" evidence="1">
    <location>
        <begin position="123"/>
        <end position="146"/>
    </location>
</feature>